<keyword evidence="2" id="KW-0131">Cell cycle</keyword>
<feature type="non-terminal residue" evidence="2">
    <location>
        <position position="85"/>
    </location>
</feature>
<proteinExistence type="predicted"/>
<protein>
    <submittedName>
        <fullName evidence="2">Cell division integral membrane protein, YggT and half-length relatives</fullName>
    </submittedName>
</protein>
<reference evidence="2" key="1">
    <citation type="submission" date="2020-02" db="EMBL/GenBank/DDBJ databases">
        <authorList>
            <person name="Meier V. D."/>
        </authorList>
    </citation>
    <scope>NUCLEOTIDE SEQUENCE</scope>
    <source>
        <strain evidence="2">AVDCRST_MAG26</strain>
    </source>
</reference>
<feature type="compositionally biased region" description="Basic and acidic residues" evidence="1">
    <location>
        <begin position="28"/>
        <end position="69"/>
    </location>
</feature>
<evidence type="ECO:0000313" key="2">
    <source>
        <dbReference type="EMBL" id="CAA9289104.1"/>
    </source>
</evidence>
<keyword evidence="2" id="KW-0132">Cell division</keyword>
<feature type="non-terminal residue" evidence="2">
    <location>
        <position position="1"/>
    </location>
</feature>
<dbReference type="EMBL" id="CADCTK010000921">
    <property type="protein sequence ID" value="CAA9289104.1"/>
    <property type="molecule type" value="Genomic_DNA"/>
</dbReference>
<dbReference type="AlphaFoldDB" id="A0A6J4JW87"/>
<accession>A0A6J4JW87</accession>
<name>A0A6J4JW87_9CHLR</name>
<dbReference type="GO" id="GO:0051301">
    <property type="term" value="P:cell division"/>
    <property type="evidence" value="ECO:0007669"/>
    <property type="project" value="UniProtKB-KW"/>
</dbReference>
<gene>
    <name evidence="2" type="ORF">AVDCRST_MAG26-3957</name>
</gene>
<feature type="region of interest" description="Disordered" evidence="1">
    <location>
        <begin position="28"/>
        <end position="85"/>
    </location>
</feature>
<organism evidence="2">
    <name type="scientific">uncultured Chloroflexia bacterium</name>
    <dbReference type="NCBI Taxonomy" id="1672391"/>
    <lineage>
        <taxon>Bacteria</taxon>
        <taxon>Bacillati</taxon>
        <taxon>Chloroflexota</taxon>
        <taxon>Chloroflexia</taxon>
        <taxon>environmental samples</taxon>
    </lineage>
</organism>
<evidence type="ECO:0000256" key="1">
    <source>
        <dbReference type="SAM" id="MobiDB-lite"/>
    </source>
</evidence>
<sequence length="85" mass="9396">DGLFVDLLPVIVSDLIYRDLCAHHHVLDRPGRPDAYHTDSARDHRADPRADPPHHAEHGHVRPVADGRHYSAPGAAAPPVERHSL</sequence>